<sequence length="55" mass="5995">MTGWFQARQGKKLDDLVRLAWIYAALVGWRIASVAARLASLAAPLPTASVVSRLQ</sequence>
<reference evidence="3" key="1">
    <citation type="submission" date="2016-02" db="EMBL/GenBank/DDBJ databases">
        <title>Draft genome sequence of Microdochium bolleyi, a fungal endophyte of beachgrass.</title>
        <authorList>
            <consortium name="DOE Joint Genome Institute"/>
            <person name="David A.S."/>
            <person name="May G."/>
            <person name="Haridas S."/>
            <person name="Lim J."/>
            <person name="Wang M."/>
            <person name="Labutti K."/>
            <person name="Lipzen A."/>
            <person name="Barry K."/>
            <person name="Grigoriev I.V."/>
        </authorList>
    </citation>
    <scope>NUCLEOTIDE SEQUENCE [LARGE SCALE GENOMIC DNA]</scope>
    <source>
        <strain evidence="3">J235TASD1</strain>
    </source>
</reference>
<evidence type="ECO:0000313" key="3">
    <source>
        <dbReference type="Proteomes" id="UP000070501"/>
    </source>
</evidence>
<organism evidence="2 3">
    <name type="scientific">Microdochium bolleyi</name>
    <dbReference type="NCBI Taxonomy" id="196109"/>
    <lineage>
        <taxon>Eukaryota</taxon>
        <taxon>Fungi</taxon>
        <taxon>Dikarya</taxon>
        <taxon>Ascomycota</taxon>
        <taxon>Pezizomycotina</taxon>
        <taxon>Sordariomycetes</taxon>
        <taxon>Xylariomycetidae</taxon>
        <taxon>Xylariales</taxon>
        <taxon>Microdochiaceae</taxon>
        <taxon>Microdochium</taxon>
    </lineage>
</organism>
<evidence type="ECO:0000313" key="2">
    <source>
        <dbReference type="EMBL" id="KXJ85171.1"/>
    </source>
</evidence>
<dbReference type="InParanoid" id="A0A136IJN8"/>
<accession>A0A136IJN8</accession>
<keyword evidence="1" id="KW-1133">Transmembrane helix</keyword>
<dbReference type="AlphaFoldDB" id="A0A136IJN8"/>
<keyword evidence="1" id="KW-0812">Transmembrane</keyword>
<gene>
    <name evidence="2" type="ORF">Micbo1qcDRAFT_210181</name>
</gene>
<keyword evidence="3" id="KW-1185">Reference proteome</keyword>
<dbReference type="Proteomes" id="UP000070501">
    <property type="component" value="Unassembled WGS sequence"/>
</dbReference>
<protein>
    <submittedName>
        <fullName evidence="2">Uncharacterized protein</fullName>
    </submittedName>
</protein>
<evidence type="ECO:0000256" key="1">
    <source>
        <dbReference type="SAM" id="Phobius"/>
    </source>
</evidence>
<dbReference type="EMBL" id="KQ964292">
    <property type="protein sequence ID" value="KXJ85171.1"/>
    <property type="molecule type" value="Genomic_DNA"/>
</dbReference>
<name>A0A136IJN8_9PEZI</name>
<proteinExistence type="predicted"/>
<keyword evidence="1" id="KW-0472">Membrane</keyword>
<feature type="transmembrane region" description="Helical" evidence="1">
    <location>
        <begin position="20"/>
        <end position="39"/>
    </location>
</feature>